<proteinExistence type="predicted"/>
<evidence type="ECO:0000313" key="3">
    <source>
        <dbReference type="Proteomes" id="UP001597510"/>
    </source>
</evidence>
<accession>A0ABW5JFJ9</accession>
<keyword evidence="1" id="KW-0472">Membrane</keyword>
<evidence type="ECO:0008006" key="4">
    <source>
        <dbReference type="Google" id="ProtNLM"/>
    </source>
</evidence>
<gene>
    <name evidence="2" type="ORF">ACFSR2_22040</name>
</gene>
<organism evidence="2 3">
    <name type="scientific">Emticicia soli</name>
    <dbReference type="NCBI Taxonomy" id="2027878"/>
    <lineage>
        <taxon>Bacteria</taxon>
        <taxon>Pseudomonadati</taxon>
        <taxon>Bacteroidota</taxon>
        <taxon>Cytophagia</taxon>
        <taxon>Cytophagales</taxon>
        <taxon>Leadbetterellaceae</taxon>
        <taxon>Emticicia</taxon>
    </lineage>
</organism>
<dbReference type="EMBL" id="JBHULC010000038">
    <property type="protein sequence ID" value="MFD2523596.1"/>
    <property type="molecule type" value="Genomic_DNA"/>
</dbReference>
<keyword evidence="1" id="KW-0812">Transmembrane</keyword>
<evidence type="ECO:0000256" key="1">
    <source>
        <dbReference type="SAM" id="Phobius"/>
    </source>
</evidence>
<evidence type="ECO:0000313" key="2">
    <source>
        <dbReference type="EMBL" id="MFD2523596.1"/>
    </source>
</evidence>
<dbReference type="RefSeq" id="WP_340233618.1">
    <property type="nucleotide sequence ID" value="NZ_JBBEWC010000001.1"/>
</dbReference>
<keyword evidence="3" id="KW-1185">Reference proteome</keyword>
<feature type="transmembrane region" description="Helical" evidence="1">
    <location>
        <begin position="47"/>
        <end position="72"/>
    </location>
</feature>
<sequence length="509" mass="55608">MEVQKQNNFEDEWRKAFENASLPPSDELWGRIETELDKKKKKRPFLFFLKPSIMATGLAAALALVLAGILFYNKGTETNVAQNSTKLTEGKNTANTTQTTESVQETVMPPIAQETLASADNLAKTDKSTEKTGIKSNTREALASSASIASVNSSEAISRNTARQTAVMLQPSTTKNATIAAINSDNTAKDPIAPLTPEVLASTKAALASVESLEGKQYRYFGSRYTMNRNKLAFDAEALENVESTALASNDSKFWVGVQSGVAPFDPNMKFGQLNSLAFSSANEYAQMANSSASPTDKLSVSAPQNDIKAGLAINTGVSVGYKIAKKWHFESGVRYLRGNSTLETNTYAFQNNGYVNTFLGNYLLQNSDRGYSLVANSNTVVADASKFNNRYEYLMVPMQVGYEIGITQKLGLNILAGVSTDIFLQNSIFTDNGLVRSKNTINNENKIYKPVNFSGLGGLRASYLISKHWQANIGTSYQRALFSGMGSSVDLNMQLQMFGINYGFNYRF</sequence>
<dbReference type="Proteomes" id="UP001597510">
    <property type="component" value="Unassembled WGS sequence"/>
</dbReference>
<protein>
    <recommendedName>
        <fullName evidence="4">Outer membrane protein beta-barrel domain-containing protein</fullName>
    </recommendedName>
</protein>
<comment type="caution">
    <text evidence="2">The sequence shown here is derived from an EMBL/GenBank/DDBJ whole genome shotgun (WGS) entry which is preliminary data.</text>
</comment>
<name>A0ABW5JFJ9_9BACT</name>
<keyword evidence="1" id="KW-1133">Transmembrane helix</keyword>
<reference evidence="3" key="1">
    <citation type="journal article" date="2019" name="Int. J. Syst. Evol. Microbiol.">
        <title>The Global Catalogue of Microorganisms (GCM) 10K type strain sequencing project: providing services to taxonomists for standard genome sequencing and annotation.</title>
        <authorList>
            <consortium name="The Broad Institute Genomics Platform"/>
            <consortium name="The Broad Institute Genome Sequencing Center for Infectious Disease"/>
            <person name="Wu L."/>
            <person name="Ma J."/>
        </authorList>
    </citation>
    <scope>NUCLEOTIDE SEQUENCE [LARGE SCALE GENOMIC DNA]</scope>
    <source>
        <strain evidence="3">KCTC 52344</strain>
    </source>
</reference>